<accession>A0A0K8RFP0</accession>
<proteinExistence type="evidence at transcript level"/>
<protein>
    <submittedName>
        <fullName evidence="1">Putative transducin beta-like protein 3</fullName>
    </submittedName>
</protein>
<dbReference type="EMBL" id="GADI01003902">
    <property type="protein sequence ID" value="JAA69906.1"/>
    <property type="molecule type" value="mRNA"/>
</dbReference>
<reference evidence="1" key="1">
    <citation type="submission" date="2012-12" db="EMBL/GenBank/DDBJ databases">
        <title>Identification and characterization of a phenylalanine ammonia-lyase gene family in Isatis indigotica Fort.</title>
        <authorList>
            <person name="Liu Q."/>
            <person name="Chen J."/>
            <person name="Zhou X."/>
            <person name="Di P."/>
            <person name="Xiao Y."/>
            <person name="Xuan H."/>
            <person name="Zhang L."/>
            <person name="Chen W."/>
        </authorList>
    </citation>
    <scope>NUCLEOTIDE SEQUENCE</scope>
    <source>
        <tissue evidence="1">Salivary gland</tissue>
    </source>
</reference>
<dbReference type="AlphaFoldDB" id="A0A0K8RFP0"/>
<evidence type="ECO:0000313" key="1">
    <source>
        <dbReference type="EMBL" id="JAA69906.1"/>
    </source>
</evidence>
<organism evidence="1">
    <name type="scientific">Ixodes ricinus</name>
    <name type="common">Common tick</name>
    <name type="synonym">Acarus ricinus</name>
    <dbReference type="NCBI Taxonomy" id="34613"/>
    <lineage>
        <taxon>Eukaryota</taxon>
        <taxon>Metazoa</taxon>
        <taxon>Ecdysozoa</taxon>
        <taxon>Arthropoda</taxon>
        <taxon>Chelicerata</taxon>
        <taxon>Arachnida</taxon>
        <taxon>Acari</taxon>
        <taxon>Parasitiformes</taxon>
        <taxon>Ixodida</taxon>
        <taxon>Ixodoidea</taxon>
        <taxon>Ixodidae</taxon>
        <taxon>Ixodinae</taxon>
        <taxon>Ixodes</taxon>
    </lineage>
</organism>
<sequence length="247" mass="27191">MVLSDFRVFVSQSMTYLVSARAEQPVTLIQEHKAGDHGEVSLQGTHKVTLGQVPHMDFVVVCRTKQASHLRFRVELHGTEHPLSTTQVMCAVLTDNIPDLHGGIAATTRYQSATRIKHKAGDWACVERLPCPGQGASLQVPLPEQPIAAAHGQASLIWAHRKCCHLLLFSQVKAFVHFAVFNVKNLDAGAVLTVKMVALSWPLYVSAGVKGIVFRLNFEQFLQICFRSHSGAELNISPDNHAVKIPF</sequence>
<name>A0A0K8RFP0_IXORI</name>